<feature type="compositionally biased region" description="Gly residues" evidence="1">
    <location>
        <begin position="459"/>
        <end position="472"/>
    </location>
</feature>
<accession>A0AAD6VXB6</accession>
<reference evidence="2" key="1">
    <citation type="submission" date="2023-03" db="EMBL/GenBank/DDBJ databases">
        <title>Massive genome expansion in bonnet fungi (Mycena s.s.) driven by repeated elements and novel gene families across ecological guilds.</title>
        <authorList>
            <consortium name="Lawrence Berkeley National Laboratory"/>
            <person name="Harder C.B."/>
            <person name="Miyauchi S."/>
            <person name="Viragh M."/>
            <person name="Kuo A."/>
            <person name="Thoen E."/>
            <person name="Andreopoulos B."/>
            <person name="Lu D."/>
            <person name="Skrede I."/>
            <person name="Drula E."/>
            <person name="Henrissat B."/>
            <person name="Morin E."/>
            <person name="Kohler A."/>
            <person name="Barry K."/>
            <person name="LaButti K."/>
            <person name="Morin E."/>
            <person name="Salamov A."/>
            <person name="Lipzen A."/>
            <person name="Mereny Z."/>
            <person name="Hegedus B."/>
            <person name="Baldrian P."/>
            <person name="Stursova M."/>
            <person name="Weitz H."/>
            <person name="Taylor A."/>
            <person name="Grigoriev I.V."/>
            <person name="Nagy L.G."/>
            <person name="Martin F."/>
            <person name="Kauserud H."/>
        </authorList>
    </citation>
    <scope>NUCLEOTIDE SEQUENCE</scope>
    <source>
        <strain evidence="2">9144</strain>
    </source>
</reference>
<feature type="region of interest" description="Disordered" evidence="1">
    <location>
        <begin position="123"/>
        <end position="157"/>
    </location>
</feature>
<feature type="region of interest" description="Disordered" evidence="1">
    <location>
        <begin position="87"/>
        <end position="109"/>
    </location>
</feature>
<dbReference type="EMBL" id="JARJCW010000008">
    <property type="protein sequence ID" value="KAJ7221549.1"/>
    <property type="molecule type" value="Genomic_DNA"/>
</dbReference>
<evidence type="ECO:0000313" key="3">
    <source>
        <dbReference type="Proteomes" id="UP001219525"/>
    </source>
</evidence>
<evidence type="ECO:0000313" key="2">
    <source>
        <dbReference type="EMBL" id="KAJ7221549.1"/>
    </source>
</evidence>
<dbReference type="Proteomes" id="UP001219525">
    <property type="component" value="Unassembled WGS sequence"/>
</dbReference>
<dbReference type="PANTHER" id="PTHR33099:SF7">
    <property type="entry name" value="MYND-TYPE DOMAIN-CONTAINING PROTEIN"/>
    <property type="match status" value="1"/>
</dbReference>
<gene>
    <name evidence="2" type="ORF">GGX14DRAFT_430109</name>
</gene>
<comment type="caution">
    <text evidence="2">The sequence shown here is derived from an EMBL/GenBank/DDBJ whole genome shotgun (WGS) entry which is preliminary data.</text>
</comment>
<dbReference type="PANTHER" id="PTHR33099">
    <property type="entry name" value="FE2OG DIOXYGENASE DOMAIN-CONTAINING PROTEIN"/>
    <property type="match status" value="1"/>
</dbReference>
<feature type="compositionally biased region" description="Basic and acidic residues" evidence="1">
    <location>
        <begin position="87"/>
        <end position="101"/>
    </location>
</feature>
<protein>
    <submittedName>
        <fullName evidence="2">Uncharacterized protein</fullName>
    </submittedName>
</protein>
<evidence type="ECO:0000256" key="1">
    <source>
        <dbReference type="SAM" id="MobiDB-lite"/>
    </source>
</evidence>
<name>A0AAD6VXB6_9AGAR</name>
<proteinExistence type="predicted"/>
<dbReference type="AlphaFoldDB" id="A0AAD6VXB6"/>
<sequence>MNASHPSPRAASIRGHSVRTIPSICHTCTTYDRSPAWLDQTIRSRLSALLLCDASSLPGTHCADATRQVDTVAARTTWSHPYQDEQYLREHGHGRARQEKHNIRRHSSASQGIASPIIVGPHKHQQECAPDEPARKRPKLVASSPESAPRHAPSAHEDLTRELEILLRRDFSFPGQYCHAATMASAANPGLSVKGIGIIGLPLSQRDAKLVQSLASSSPSTTGPAENVWELDAHSIECCNPAWLPYLEEIVLKDIWRKLAPHCSRPRLKLQSLLLWEACSDTENSKRPTDDFASIHVILPSSYTGGHVQLSFAGCSEHYDLAATSSFSTSFVAWYHGVDCLIKPVATGRRLALSYRLVAGDGPRPALPSMLEKLRDVRGFLHKWSNLQAYDPDAAPTILAYPLAHEYRDSDGDLRTDTLRLEDRHKVLHLKGLCDEAGFQLGLAMLDDHLIGTADENGAGAGAGQGRDGQGQGHPRMARVNSRRLTIKEVLDFDGVPIPGMTKLELNEADLVKTAQQPETAPDLVVYDAKNSHVVEFHHSRTVMVLFERSRTVEALLHTRRTSYALERLHAVDHRRPTPVDRKIVAYILASLYRQQPYNFDAQGTLADIALGWNDAQLWNDTARSTCSLGSLLSNLESIKWIEAWKQFSFARVCESIEECWAKKGVRKALDFFLATDPNVFSTLETGASLDDVLRWSADQLQKSLDTVQQLERFEAPMFISLIRKKGVLFFWRVVMRSIIRVPNAYHFWVEFLKSLYTLRGECIQTEEDEKTFNSLADEGLDTILSDFSLTVRSGDVALRGLRLSETIDLCLSIRRLDMCRRVLFMTVPRDQSADWVADITSANYVPELRRTLHEHNMEVYHKPFCDFFSAVIGCYLHYVLGPYSSALRKICGACGVCSALDDFLSSPNLTQAHFVGTKSHTAHLQTHLATATDVLTFHAVADPAAVGGNVTVVSKLREPGLDAQWQARRERALEFLVTIGDTKVIDRVMGRRYNDVLLALDGKARFMHLEDGSRAPSGHGHGAARGIAIHHLVQGRWAATSVTDDRPTGCC</sequence>
<feature type="region of interest" description="Disordered" evidence="1">
    <location>
        <begin position="457"/>
        <end position="477"/>
    </location>
</feature>
<organism evidence="2 3">
    <name type="scientific">Mycena pura</name>
    <dbReference type="NCBI Taxonomy" id="153505"/>
    <lineage>
        <taxon>Eukaryota</taxon>
        <taxon>Fungi</taxon>
        <taxon>Dikarya</taxon>
        <taxon>Basidiomycota</taxon>
        <taxon>Agaricomycotina</taxon>
        <taxon>Agaricomycetes</taxon>
        <taxon>Agaricomycetidae</taxon>
        <taxon>Agaricales</taxon>
        <taxon>Marasmiineae</taxon>
        <taxon>Mycenaceae</taxon>
        <taxon>Mycena</taxon>
    </lineage>
</organism>
<keyword evidence="3" id="KW-1185">Reference proteome</keyword>